<dbReference type="Gene3D" id="1.10.10.10">
    <property type="entry name" value="Winged helix-like DNA-binding domain superfamily/Winged helix DNA-binding domain"/>
    <property type="match status" value="1"/>
</dbReference>
<evidence type="ECO:0000259" key="7">
    <source>
        <dbReference type="Pfam" id="PF08281"/>
    </source>
</evidence>
<evidence type="ECO:0000256" key="1">
    <source>
        <dbReference type="ARBA" id="ARBA00010641"/>
    </source>
</evidence>
<feature type="domain" description="RNA polymerase sigma-70 region 2" evidence="6">
    <location>
        <begin position="24"/>
        <end position="88"/>
    </location>
</feature>
<keyword evidence="3" id="KW-0731">Sigma factor</keyword>
<dbReference type="GO" id="GO:0006352">
    <property type="term" value="P:DNA-templated transcription initiation"/>
    <property type="evidence" value="ECO:0007669"/>
    <property type="project" value="InterPro"/>
</dbReference>
<dbReference type="NCBIfam" id="TIGR02937">
    <property type="entry name" value="sigma70-ECF"/>
    <property type="match status" value="1"/>
</dbReference>
<evidence type="ECO:0000256" key="5">
    <source>
        <dbReference type="ARBA" id="ARBA00023163"/>
    </source>
</evidence>
<feature type="domain" description="RNA polymerase sigma factor 70 region 4 type 2" evidence="7">
    <location>
        <begin position="119"/>
        <end position="168"/>
    </location>
</feature>
<dbReference type="AlphaFoldDB" id="A0A9X3ITJ4"/>
<dbReference type="Pfam" id="PF08281">
    <property type="entry name" value="Sigma70_r4_2"/>
    <property type="match status" value="1"/>
</dbReference>
<dbReference type="InterPro" id="IPR014284">
    <property type="entry name" value="RNA_pol_sigma-70_dom"/>
</dbReference>
<dbReference type="SUPFAM" id="SSF88946">
    <property type="entry name" value="Sigma2 domain of RNA polymerase sigma factors"/>
    <property type="match status" value="1"/>
</dbReference>
<evidence type="ECO:0000256" key="2">
    <source>
        <dbReference type="ARBA" id="ARBA00023015"/>
    </source>
</evidence>
<gene>
    <name evidence="8" type="ORF">OV079_00445</name>
</gene>
<keyword evidence="9" id="KW-1185">Reference proteome</keyword>
<dbReference type="GO" id="GO:0016987">
    <property type="term" value="F:sigma factor activity"/>
    <property type="evidence" value="ECO:0007669"/>
    <property type="project" value="UniProtKB-KW"/>
</dbReference>
<keyword evidence="5" id="KW-0804">Transcription</keyword>
<dbReference type="InterPro" id="IPR007627">
    <property type="entry name" value="RNA_pol_sigma70_r2"/>
</dbReference>
<evidence type="ECO:0000313" key="9">
    <source>
        <dbReference type="Proteomes" id="UP001150924"/>
    </source>
</evidence>
<protein>
    <submittedName>
        <fullName evidence="8">Sigma-70 family RNA polymerase sigma factor</fullName>
    </submittedName>
</protein>
<dbReference type="RefSeq" id="WP_267765589.1">
    <property type="nucleotide sequence ID" value="NZ_JAPNKE010000002.1"/>
</dbReference>
<keyword evidence="2" id="KW-0805">Transcription regulation</keyword>
<dbReference type="Proteomes" id="UP001150924">
    <property type="component" value="Unassembled WGS sequence"/>
</dbReference>
<dbReference type="InterPro" id="IPR039425">
    <property type="entry name" value="RNA_pol_sigma-70-like"/>
</dbReference>
<accession>A0A9X3ITJ4</accession>
<dbReference type="PANTHER" id="PTHR43133">
    <property type="entry name" value="RNA POLYMERASE ECF-TYPE SIGMA FACTO"/>
    <property type="match status" value="1"/>
</dbReference>
<dbReference type="InterPro" id="IPR013325">
    <property type="entry name" value="RNA_pol_sigma_r2"/>
</dbReference>
<reference evidence="8" key="1">
    <citation type="submission" date="2022-11" db="EMBL/GenBank/DDBJ databases">
        <title>Minimal conservation of predation-associated metabolite biosynthetic gene clusters underscores biosynthetic potential of Myxococcota including descriptions for ten novel species: Archangium lansinium sp. nov., Myxococcus landrumus sp. nov., Nannocystis bai.</title>
        <authorList>
            <person name="Ahearne A."/>
            <person name="Stevens C."/>
            <person name="Phillips K."/>
        </authorList>
    </citation>
    <scope>NUCLEOTIDE SEQUENCE</scope>
    <source>
        <strain evidence="8">Na p29</strain>
    </source>
</reference>
<keyword evidence="4" id="KW-0238">DNA-binding</keyword>
<evidence type="ECO:0000256" key="4">
    <source>
        <dbReference type="ARBA" id="ARBA00023125"/>
    </source>
</evidence>
<name>A0A9X3ITJ4_9BACT</name>
<evidence type="ECO:0000256" key="3">
    <source>
        <dbReference type="ARBA" id="ARBA00023082"/>
    </source>
</evidence>
<dbReference type="SUPFAM" id="SSF88659">
    <property type="entry name" value="Sigma3 and sigma4 domains of RNA polymerase sigma factors"/>
    <property type="match status" value="1"/>
</dbReference>
<dbReference type="Gene3D" id="1.10.1740.10">
    <property type="match status" value="1"/>
</dbReference>
<dbReference type="Pfam" id="PF04542">
    <property type="entry name" value="Sigma70_r2"/>
    <property type="match status" value="1"/>
</dbReference>
<dbReference type="GO" id="GO:0003677">
    <property type="term" value="F:DNA binding"/>
    <property type="evidence" value="ECO:0007669"/>
    <property type="project" value="UniProtKB-KW"/>
</dbReference>
<dbReference type="InterPro" id="IPR013324">
    <property type="entry name" value="RNA_pol_sigma_r3/r4-like"/>
</dbReference>
<comment type="similarity">
    <text evidence="1">Belongs to the sigma-70 factor family. ECF subfamily.</text>
</comment>
<dbReference type="InterPro" id="IPR013249">
    <property type="entry name" value="RNA_pol_sigma70_r4_t2"/>
</dbReference>
<proteinExistence type="inferred from homology"/>
<dbReference type="InterPro" id="IPR036388">
    <property type="entry name" value="WH-like_DNA-bd_sf"/>
</dbReference>
<dbReference type="EMBL" id="JAPNKE010000002">
    <property type="protein sequence ID" value="MCY1004062.1"/>
    <property type="molecule type" value="Genomic_DNA"/>
</dbReference>
<evidence type="ECO:0000259" key="6">
    <source>
        <dbReference type="Pfam" id="PF04542"/>
    </source>
</evidence>
<dbReference type="PANTHER" id="PTHR43133:SF8">
    <property type="entry name" value="RNA POLYMERASE SIGMA FACTOR HI_1459-RELATED"/>
    <property type="match status" value="1"/>
</dbReference>
<sequence>MTSDEELLAAWRAGDRAAGDSLLARHFDAVCRFFYYKVGEEAAADLIQQTFLAMCEGKQRFRGESAFRTYVLGTARLVLLAHLRRKRRDAEHLDPIEHSLAGFGPSPTSALAHRREEAILLQALRELPIDLQIAFELYHLEGATAGELARMYGLSEPGMYGRLRKARLLVVAACERLAETPALRASTVDRLDDWVRELSARGLPRGTGA</sequence>
<organism evidence="8 9">
    <name type="scientific">Nannocystis pusilla</name>
    <dbReference type="NCBI Taxonomy" id="889268"/>
    <lineage>
        <taxon>Bacteria</taxon>
        <taxon>Pseudomonadati</taxon>
        <taxon>Myxococcota</taxon>
        <taxon>Polyangia</taxon>
        <taxon>Nannocystales</taxon>
        <taxon>Nannocystaceae</taxon>
        <taxon>Nannocystis</taxon>
    </lineage>
</organism>
<evidence type="ECO:0000313" key="8">
    <source>
        <dbReference type="EMBL" id="MCY1004062.1"/>
    </source>
</evidence>
<comment type="caution">
    <text evidence="8">The sequence shown here is derived from an EMBL/GenBank/DDBJ whole genome shotgun (WGS) entry which is preliminary data.</text>
</comment>